<feature type="region of interest" description="Disordered" evidence="1">
    <location>
        <begin position="88"/>
        <end position="149"/>
    </location>
</feature>
<evidence type="ECO:0000256" key="1">
    <source>
        <dbReference type="SAM" id="MobiDB-lite"/>
    </source>
</evidence>
<sequence>MEEAGDMVKEGVGRSGRVLLDISQTSSFCSRNRRRSAIFGIKENFPIFSTGPISLSKTKKKLLSWSLGKILVVKRLTPLSTLLLLKSPPPPYSECSTQQDDSFSAEGAGSYAGVQPSTSTNLQSIDELDAEADQIDPKARSSTAIPIER</sequence>
<evidence type="ECO:0000313" key="3">
    <source>
        <dbReference type="WBParaSite" id="jg11653"/>
    </source>
</evidence>
<feature type="compositionally biased region" description="Polar residues" evidence="1">
    <location>
        <begin position="140"/>
        <end position="149"/>
    </location>
</feature>
<evidence type="ECO:0000313" key="2">
    <source>
        <dbReference type="Proteomes" id="UP000887574"/>
    </source>
</evidence>
<keyword evidence="2" id="KW-1185">Reference proteome</keyword>
<name>A0A915CQT3_9BILA</name>
<reference evidence="3" key="1">
    <citation type="submission" date="2022-11" db="UniProtKB">
        <authorList>
            <consortium name="WormBaseParasite"/>
        </authorList>
    </citation>
    <scope>IDENTIFICATION</scope>
</reference>
<organism evidence="2 3">
    <name type="scientific">Ditylenchus dipsaci</name>
    <dbReference type="NCBI Taxonomy" id="166011"/>
    <lineage>
        <taxon>Eukaryota</taxon>
        <taxon>Metazoa</taxon>
        <taxon>Ecdysozoa</taxon>
        <taxon>Nematoda</taxon>
        <taxon>Chromadorea</taxon>
        <taxon>Rhabditida</taxon>
        <taxon>Tylenchina</taxon>
        <taxon>Tylenchomorpha</taxon>
        <taxon>Sphaerularioidea</taxon>
        <taxon>Anguinidae</taxon>
        <taxon>Anguininae</taxon>
        <taxon>Ditylenchus</taxon>
    </lineage>
</organism>
<dbReference type="Proteomes" id="UP000887574">
    <property type="component" value="Unplaced"/>
</dbReference>
<feature type="compositionally biased region" description="Polar residues" evidence="1">
    <location>
        <begin position="115"/>
        <end position="124"/>
    </location>
</feature>
<protein>
    <submittedName>
        <fullName evidence="3">Uncharacterized protein</fullName>
    </submittedName>
</protein>
<accession>A0A915CQT3</accession>
<dbReference type="WBParaSite" id="jg11653">
    <property type="protein sequence ID" value="jg11653"/>
    <property type="gene ID" value="jg11653"/>
</dbReference>
<dbReference type="AlphaFoldDB" id="A0A915CQT3"/>
<proteinExistence type="predicted"/>